<name>A0A0F5NEY9_9MYCO</name>
<dbReference type="RefSeq" id="WP_046183100.1">
    <property type="nucleotide sequence ID" value="NZ_JACKSS010000125.1"/>
</dbReference>
<organism evidence="5 6">
    <name type="scientific">Mycobacterium nebraskense</name>
    <dbReference type="NCBI Taxonomy" id="244292"/>
    <lineage>
        <taxon>Bacteria</taxon>
        <taxon>Bacillati</taxon>
        <taxon>Actinomycetota</taxon>
        <taxon>Actinomycetes</taxon>
        <taxon>Mycobacteriales</taxon>
        <taxon>Mycobacteriaceae</taxon>
        <taxon>Mycobacterium</taxon>
    </lineage>
</organism>
<keyword evidence="2" id="KW-0812">Transmembrane</keyword>
<reference evidence="5 6" key="1">
    <citation type="submission" date="2016-01" db="EMBL/GenBank/DDBJ databases">
        <title>The new phylogeny of the genus Mycobacterium.</title>
        <authorList>
            <person name="Tarcisio F."/>
            <person name="Conor M."/>
            <person name="Antonella G."/>
            <person name="Elisabetta G."/>
            <person name="Giulia F.S."/>
            <person name="Sara T."/>
            <person name="Anna F."/>
            <person name="Clotilde B."/>
            <person name="Roberto B."/>
            <person name="Veronica D.S."/>
            <person name="Fabio R."/>
            <person name="Monica P."/>
            <person name="Olivier J."/>
            <person name="Enrico T."/>
            <person name="Nicola S."/>
        </authorList>
    </citation>
    <scope>NUCLEOTIDE SEQUENCE [LARGE SCALE GENOMIC DNA]</scope>
    <source>
        <strain evidence="5 6">DSM 44803</strain>
    </source>
</reference>
<evidence type="ECO:0000259" key="4">
    <source>
        <dbReference type="Pfam" id="PF11887"/>
    </source>
</evidence>
<dbReference type="GO" id="GO:0005576">
    <property type="term" value="C:extracellular region"/>
    <property type="evidence" value="ECO:0007669"/>
    <property type="project" value="TreeGrafter"/>
</dbReference>
<dbReference type="PANTHER" id="PTHR33371">
    <property type="entry name" value="INTERMEMBRANE PHOSPHOLIPID TRANSPORT SYSTEM BINDING PROTEIN MLAD-RELATED"/>
    <property type="match status" value="1"/>
</dbReference>
<sequence>MGKPNSFELDGRGPSDRHLLGCGVAVLVVASMITATLLYKSTGRLNDYVRVVADLVNVGDGLPEKSDVKYHGVLVGTVNSVVPAAYGKPNYVRIDLKPDYAKSIPAAVTARVVPSNIFAVSSVQLVGNASQGSGVPGAAIRPGAHIPEDTRLPTVLFQTTIGKLRNLLTASGRGREDNSLGIMAALAAATEHRRVALVDAGKELDHLLDQLNSIVGADTGPSTLSALVDATRGLEATAPDLFDALHQAVEPMQTFAETRGQLETLLSGADHTLGTTHQSLNNHIDQLVRITTDFTPVVGILAIKSSAFLPAAVKVDNMATRFMDEVWMPDAQLANGRVNLSFAPSYSYTRADCPHYGEVKGPSCFTAPLVPVRPDMPEVLLPQNYQPPKDLAPPPGTVIGADGNLVAVGPPLINPTPNLQDPNPPLPPGLTPSPPVPGTANPDNAPAPTAPGSVAPSAFGGNIGPVGSQYERNMLSVITGRPANAATELLLGPIARGTTVSRNHSSVGRPK</sequence>
<accession>A0A0F5NEY9</accession>
<dbReference type="InterPro" id="IPR003399">
    <property type="entry name" value="Mce/MlaD"/>
</dbReference>
<dbReference type="GO" id="GO:0051701">
    <property type="term" value="P:biological process involved in interaction with host"/>
    <property type="evidence" value="ECO:0007669"/>
    <property type="project" value="TreeGrafter"/>
</dbReference>
<dbReference type="AlphaFoldDB" id="A0A0F5NEY9"/>
<dbReference type="InterPro" id="IPR052336">
    <property type="entry name" value="MlaD_Phospholipid_Transporter"/>
</dbReference>
<proteinExistence type="predicted"/>
<dbReference type="EMBL" id="LQPH01000183">
    <property type="protein sequence ID" value="ORW14358.1"/>
    <property type="molecule type" value="Genomic_DNA"/>
</dbReference>
<dbReference type="Pfam" id="PF02470">
    <property type="entry name" value="MlaD"/>
    <property type="match status" value="1"/>
</dbReference>
<evidence type="ECO:0000313" key="5">
    <source>
        <dbReference type="EMBL" id="ORW14358.1"/>
    </source>
</evidence>
<feature type="compositionally biased region" description="Pro residues" evidence="1">
    <location>
        <begin position="422"/>
        <end position="437"/>
    </location>
</feature>
<evidence type="ECO:0000259" key="3">
    <source>
        <dbReference type="Pfam" id="PF02470"/>
    </source>
</evidence>
<feature type="transmembrane region" description="Helical" evidence="2">
    <location>
        <begin position="18"/>
        <end position="39"/>
    </location>
</feature>
<evidence type="ECO:0000256" key="1">
    <source>
        <dbReference type="SAM" id="MobiDB-lite"/>
    </source>
</evidence>
<feature type="domain" description="Mammalian cell entry C-terminal" evidence="4">
    <location>
        <begin position="139"/>
        <end position="317"/>
    </location>
</feature>
<evidence type="ECO:0000256" key="2">
    <source>
        <dbReference type="SAM" id="Phobius"/>
    </source>
</evidence>
<dbReference type="Proteomes" id="UP000193781">
    <property type="component" value="Unassembled WGS sequence"/>
</dbReference>
<comment type="caution">
    <text evidence="5">The sequence shown here is derived from an EMBL/GenBank/DDBJ whole genome shotgun (WGS) entry which is preliminary data.</text>
</comment>
<keyword evidence="2" id="KW-0472">Membrane</keyword>
<gene>
    <name evidence="5" type="ORF">AWC17_20240</name>
</gene>
<feature type="compositionally biased region" description="Low complexity" evidence="1">
    <location>
        <begin position="438"/>
        <end position="452"/>
    </location>
</feature>
<protein>
    <submittedName>
        <fullName evidence="5">Mammalian cell entry protein</fullName>
    </submittedName>
</protein>
<dbReference type="InterPro" id="IPR024516">
    <property type="entry name" value="Mce_C"/>
</dbReference>
<keyword evidence="2" id="KW-1133">Transmembrane helix</keyword>
<feature type="domain" description="Mce/MlaD" evidence="3">
    <location>
        <begin position="48"/>
        <end position="126"/>
    </location>
</feature>
<dbReference type="Pfam" id="PF11887">
    <property type="entry name" value="Mce4_CUP1"/>
    <property type="match status" value="1"/>
</dbReference>
<keyword evidence="6" id="KW-1185">Reference proteome</keyword>
<evidence type="ECO:0000313" key="6">
    <source>
        <dbReference type="Proteomes" id="UP000193781"/>
    </source>
</evidence>
<feature type="region of interest" description="Disordered" evidence="1">
    <location>
        <begin position="409"/>
        <end position="456"/>
    </location>
</feature>
<dbReference type="STRING" id="244292.ABW17_13700"/>
<dbReference type="OrthoDB" id="4571090at2"/>
<dbReference type="PANTHER" id="PTHR33371:SF19">
    <property type="entry name" value="MCE-FAMILY PROTEIN MCE4A"/>
    <property type="match status" value="1"/>
</dbReference>